<organism evidence="1 2">
    <name type="scientific">Mycena belliarum</name>
    <dbReference type="NCBI Taxonomy" id="1033014"/>
    <lineage>
        <taxon>Eukaryota</taxon>
        <taxon>Fungi</taxon>
        <taxon>Dikarya</taxon>
        <taxon>Basidiomycota</taxon>
        <taxon>Agaricomycotina</taxon>
        <taxon>Agaricomycetes</taxon>
        <taxon>Agaricomycetidae</taxon>
        <taxon>Agaricales</taxon>
        <taxon>Marasmiineae</taxon>
        <taxon>Mycenaceae</taxon>
        <taxon>Mycena</taxon>
    </lineage>
</organism>
<comment type="caution">
    <text evidence="1">The sequence shown here is derived from an EMBL/GenBank/DDBJ whole genome shotgun (WGS) entry which is preliminary data.</text>
</comment>
<dbReference type="EMBL" id="JARJCN010000099">
    <property type="protein sequence ID" value="KAJ7075310.1"/>
    <property type="molecule type" value="Genomic_DNA"/>
</dbReference>
<name>A0AAD6TPC3_9AGAR</name>
<accession>A0AAD6TPC3</accession>
<protein>
    <submittedName>
        <fullName evidence="1">Uncharacterized protein</fullName>
    </submittedName>
</protein>
<gene>
    <name evidence="1" type="ORF">B0H15DRAFT_792066</name>
</gene>
<sequence length="228" mass="24963">MQETFRFCSALSASCSEVSLISLAIDTFPAGSNCVALPGGTVEESFIICNEPIRILFPFGNLTFVSVTSRAGFDLDNATIQDMAAAWPHVETLVLQSYSERRTQNTLICLYAFARHCPELKILHLVLDATPVVLGIDMGRPSPQRRLKSLNVAQSPISKPTLAVARFISAIFPSLEDLSTDGGIVGWSEQTDERQVFVKRWGKVSAHLPELIAIRAEERARAQAELGT</sequence>
<evidence type="ECO:0000313" key="2">
    <source>
        <dbReference type="Proteomes" id="UP001222325"/>
    </source>
</evidence>
<reference evidence="1" key="1">
    <citation type="submission" date="2023-03" db="EMBL/GenBank/DDBJ databases">
        <title>Massive genome expansion in bonnet fungi (Mycena s.s.) driven by repeated elements and novel gene families across ecological guilds.</title>
        <authorList>
            <consortium name="Lawrence Berkeley National Laboratory"/>
            <person name="Harder C.B."/>
            <person name="Miyauchi S."/>
            <person name="Viragh M."/>
            <person name="Kuo A."/>
            <person name="Thoen E."/>
            <person name="Andreopoulos B."/>
            <person name="Lu D."/>
            <person name="Skrede I."/>
            <person name="Drula E."/>
            <person name="Henrissat B."/>
            <person name="Morin E."/>
            <person name="Kohler A."/>
            <person name="Barry K."/>
            <person name="LaButti K."/>
            <person name="Morin E."/>
            <person name="Salamov A."/>
            <person name="Lipzen A."/>
            <person name="Mereny Z."/>
            <person name="Hegedus B."/>
            <person name="Baldrian P."/>
            <person name="Stursova M."/>
            <person name="Weitz H."/>
            <person name="Taylor A."/>
            <person name="Grigoriev I.V."/>
            <person name="Nagy L.G."/>
            <person name="Martin F."/>
            <person name="Kauserud H."/>
        </authorList>
    </citation>
    <scope>NUCLEOTIDE SEQUENCE</scope>
    <source>
        <strain evidence="1">CBHHK173m</strain>
    </source>
</reference>
<proteinExistence type="predicted"/>
<keyword evidence="2" id="KW-1185">Reference proteome</keyword>
<dbReference type="AlphaFoldDB" id="A0AAD6TPC3"/>
<dbReference type="Proteomes" id="UP001222325">
    <property type="component" value="Unassembled WGS sequence"/>
</dbReference>
<evidence type="ECO:0000313" key="1">
    <source>
        <dbReference type="EMBL" id="KAJ7075310.1"/>
    </source>
</evidence>